<keyword evidence="3" id="KW-1185">Reference proteome</keyword>
<proteinExistence type="predicted"/>
<dbReference type="EMBL" id="KN819416">
    <property type="protein sequence ID" value="KIJ10132.1"/>
    <property type="molecule type" value="Genomic_DNA"/>
</dbReference>
<feature type="compositionally biased region" description="Polar residues" evidence="1">
    <location>
        <begin position="404"/>
        <end position="425"/>
    </location>
</feature>
<feature type="region of interest" description="Disordered" evidence="1">
    <location>
        <begin position="372"/>
        <end position="429"/>
    </location>
</feature>
<evidence type="ECO:0000256" key="1">
    <source>
        <dbReference type="SAM" id="MobiDB-lite"/>
    </source>
</evidence>
<evidence type="ECO:0000313" key="3">
    <source>
        <dbReference type="Proteomes" id="UP000053647"/>
    </source>
</evidence>
<accession>A0A0C9TQX7</accession>
<dbReference type="HOGENOM" id="CLU_017712_0_0_1"/>
<dbReference type="AlphaFoldDB" id="A0A0C9TQX7"/>
<evidence type="ECO:0000313" key="2">
    <source>
        <dbReference type="EMBL" id="KIJ10132.1"/>
    </source>
</evidence>
<reference evidence="3" key="2">
    <citation type="submission" date="2015-01" db="EMBL/GenBank/DDBJ databases">
        <title>Evolutionary Origins and Diversification of the Mycorrhizal Mutualists.</title>
        <authorList>
            <consortium name="DOE Joint Genome Institute"/>
            <consortium name="Mycorrhizal Genomics Consortium"/>
            <person name="Kohler A."/>
            <person name="Kuo A."/>
            <person name="Nagy L.G."/>
            <person name="Floudas D."/>
            <person name="Copeland A."/>
            <person name="Barry K.W."/>
            <person name="Cichocki N."/>
            <person name="Veneault-Fourrey C."/>
            <person name="LaButti K."/>
            <person name="Lindquist E.A."/>
            <person name="Lipzen A."/>
            <person name="Lundell T."/>
            <person name="Morin E."/>
            <person name="Murat C."/>
            <person name="Riley R."/>
            <person name="Ohm R."/>
            <person name="Sun H."/>
            <person name="Tunlid A."/>
            <person name="Henrissat B."/>
            <person name="Grigoriev I.V."/>
            <person name="Hibbett D.S."/>
            <person name="Martin F."/>
        </authorList>
    </citation>
    <scope>NUCLEOTIDE SEQUENCE [LARGE SCALE GENOMIC DNA]</scope>
    <source>
        <strain evidence="3">ATCC 200175</strain>
    </source>
</reference>
<dbReference type="Proteomes" id="UP000053647">
    <property type="component" value="Unassembled WGS sequence"/>
</dbReference>
<organism evidence="2 3">
    <name type="scientific">Paxillus involutus ATCC 200175</name>
    <dbReference type="NCBI Taxonomy" id="664439"/>
    <lineage>
        <taxon>Eukaryota</taxon>
        <taxon>Fungi</taxon>
        <taxon>Dikarya</taxon>
        <taxon>Basidiomycota</taxon>
        <taxon>Agaricomycotina</taxon>
        <taxon>Agaricomycetes</taxon>
        <taxon>Agaricomycetidae</taxon>
        <taxon>Boletales</taxon>
        <taxon>Paxilineae</taxon>
        <taxon>Paxillaceae</taxon>
        <taxon>Paxillus</taxon>
    </lineage>
</organism>
<gene>
    <name evidence="2" type="ORF">PAXINDRAFT_16836</name>
</gene>
<protein>
    <submittedName>
        <fullName evidence="2">Uncharacterized protein</fullName>
    </submittedName>
</protein>
<dbReference type="OrthoDB" id="3260919at2759"/>
<sequence length="743" mass="82816">MLTDANRQKSKELKGGILSVINEENEIVIVAVQRFCQTRANTEITELLEGLKRRHDALGVTPPEMIIADNCCRVRSAVKAVFPQTDACLNVWHFIAQYITVILNASKNPHRAVVATDITNSILKKHAANGNGAEYWNRSEQEEKLTNTFAKWAEKGTVWSAAAQKVHQEQLKHVRKGCLERSWQDIRSDGSRIEGSHKGWNNLQRCHPSGIVMFSSLGSDHVLRRNIHVAYRKDVRTPFVTSTHGSHHIDLVNNIAILHNCLKNAEPRCILQPLPELPNIDSGKTFGLTKSEYTSTFNGLIQVKQELADTEDDAASSDLTGSGNSDDVTDLALRASRAIIFDEWRIDPTLLNQPQAAVRGLVSASTCVAKTNTAECDPPSTPAKRKARTSSTIHCRGDQPDEAQLTTVSSPSPAKRQCQGSLSTTTRDDHPMAGLQAVASSAQTSTVPSAGTLDRYFKASGPGTSMKPPSSHKSTSTNGVARTILPLPSCLPTSRRILPGPTRSQRLFSLTTGIDSRSLVINGDMEFFLFMDMRAEFRWVSHKMTPKTWVIATDEYNERLIKKQGTDTVPKNPRALLRKLGEMEPKLMDRIIKQDYSSKKNSEEFWRKHCEAVQLVKVELGRKKPWKAQACSRCHTIMYPGPEGSPLNHRRGYCADGRTFHPVAFLNTVKDLVERAVMHQPGNLTIMEGEAFAALAQSHIFTADGRILFRLFKEFEVDLSTPDHYFHVHDGVKHLHISYLEQD</sequence>
<name>A0A0C9TQX7_PAXIN</name>
<reference evidence="2 3" key="1">
    <citation type="submission" date="2014-06" db="EMBL/GenBank/DDBJ databases">
        <authorList>
            <consortium name="DOE Joint Genome Institute"/>
            <person name="Kuo A."/>
            <person name="Kohler A."/>
            <person name="Nagy L.G."/>
            <person name="Floudas D."/>
            <person name="Copeland A."/>
            <person name="Barry K.W."/>
            <person name="Cichocki N."/>
            <person name="Veneault-Fourrey C."/>
            <person name="LaButti K."/>
            <person name="Lindquist E.A."/>
            <person name="Lipzen A."/>
            <person name="Lundell T."/>
            <person name="Morin E."/>
            <person name="Murat C."/>
            <person name="Sun H."/>
            <person name="Tunlid A."/>
            <person name="Henrissat B."/>
            <person name="Grigoriev I.V."/>
            <person name="Hibbett D.S."/>
            <person name="Martin F."/>
            <person name="Nordberg H.P."/>
            <person name="Cantor M.N."/>
            <person name="Hua S.X."/>
        </authorList>
    </citation>
    <scope>NUCLEOTIDE SEQUENCE [LARGE SCALE GENOMIC DNA]</scope>
    <source>
        <strain evidence="2 3">ATCC 200175</strain>
    </source>
</reference>